<organism evidence="1 2">
    <name type="scientific">Dendrobium thyrsiflorum</name>
    <name type="common">Pinecone-like raceme dendrobium</name>
    <name type="synonym">Orchid</name>
    <dbReference type="NCBI Taxonomy" id="117978"/>
    <lineage>
        <taxon>Eukaryota</taxon>
        <taxon>Viridiplantae</taxon>
        <taxon>Streptophyta</taxon>
        <taxon>Embryophyta</taxon>
        <taxon>Tracheophyta</taxon>
        <taxon>Spermatophyta</taxon>
        <taxon>Magnoliopsida</taxon>
        <taxon>Liliopsida</taxon>
        <taxon>Asparagales</taxon>
        <taxon>Orchidaceae</taxon>
        <taxon>Epidendroideae</taxon>
        <taxon>Malaxideae</taxon>
        <taxon>Dendrobiinae</taxon>
        <taxon>Dendrobium</taxon>
    </lineage>
</organism>
<evidence type="ECO:0000313" key="2">
    <source>
        <dbReference type="Proteomes" id="UP001552299"/>
    </source>
</evidence>
<proteinExistence type="predicted"/>
<dbReference type="AlphaFoldDB" id="A0ABD0VDY8"/>
<protein>
    <recommendedName>
        <fullName evidence="3">Endonuclease/exonuclease/phosphatase domain-containing protein</fullName>
    </recommendedName>
</protein>
<dbReference type="Gene3D" id="3.60.10.10">
    <property type="entry name" value="Endonuclease/exonuclease/phosphatase"/>
    <property type="match status" value="1"/>
</dbReference>
<sequence>MRGRAEDGRLRVGEVGLGVGLEVCGGLLLVWIRNCDGSLLSGLESRSEGSRSRLLGSIHFSESKAAMGEGVGAGLSVEKPKLKSSFAKEKRCFDAVAEEWAIVVGFQSQIRDGRRHDSTIVNIKLSIIDKREVNIIIGTLGGILILWKRYEVLFDFIENSSQLVFGNIQISNKGSWNVATVYDDKDLYVRRGLWDMLERLSSSNIPSIMGGDFNCILSKEDKRGIKRFIFSYGPQKIKTFMANNNFYKIYLVQ</sequence>
<reference evidence="1 2" key="1">
    <citation type="journal article" date="2024" name="Plant Biotechnol. J.">
        <title>Dendrobium thyrsiflorum genome and its molecular insights into genes involved in important horticultural traits.</title>
        <authorList>
            <person name="Chen B."/>
            <person name="Wang J.Y."/>
            <person name="Zheng P.J."/>
            <person name="Li K.L."/>
            <person name="Liang Y.M."/>
            <person name="Chen X.F."/>
            <person name="Zhang C."/>
            <person name="Zhao X."/>
            <person name="He X."/>
            <person name="Zhang G.Q."/>
            <person name="Liu Z.J."/>
            <person name="Xu Q."/>
        </authorList>
    </citation>
    <scope>NUCLEOTIDE SEQUENCE [LARGE SCALE GENOMIC DNA]</scope>
    <source>
        <strain evidence="1">GZMU011</strain>
    </source>
</reference>
<dbReference type="SUPFAM" id="SSF56219">
    <property type="entry name" value="DNase I-like"/>
    <property type="match status" value="1"/>
</dbReference>
<name>A0ABD0VDY8_DENTH</name>
<evidence type="ECO:0008006" key="3">
    <source>
        <dbReference type="Google" id="ProtNLM"/>
    </source>
</evidence>
<dbReference type="Proteomes" id="UP001552299">
    <property type="component" value="Unassembled WGS sequence"/>
</dbReference>
<keyword evidence="2" id="KW-1185">Reference proteome</keyword>
<evidence type="ECO:0000313" key="1">
    <source>
        <dbReference type="EMBL" id="KAL0922898.1"/>
    </source>
</evidence>
<dbReference type="InterPro" id="IPR036691">
    <property type="entry name" value="Endo/exonu/phosph_ase_sf"/>
</dbReference>
<gene>
    <name evidence="1" type="ORF">M5K25_006928</name>
</gene>
<dbReference type="EMBL" id="JANQDX010000006">
    <property type="protein sequence ID" value="KAL0922898.1"/>
    <property type="molecule type" value="Genomic_DNA"/>
</dbReference>
<accession>A0ABD0VDY8</accession>
<comment type="caution">
    <text evidence="1">The sequence shown here is derived from an EMBL/GenBank/DDBJ whole genome shotgun (WGS) entry which is preliminary data.</text>
</comment>